<dbReference type="HOGENOM" id="CLU_3419777_0_0_1"/>
<dbReference type="Proteomes" id="UP000026962">
    <property type="component" value="Chromosome 3"/>
</dbReference>
<evidence type="ECO:0000313" key="2">
    <source>
        <dbReference type="Proteomes" id="UP000026962"/>
    </source>
</evidence>
<reference evidence="1" key="1">
    <citation type="submission" date="2015-04" db="UniProtKB">
        <authorList>
            <consortium name="EnsemblPlants"/>
        </authorList>
    </citation>
    <scope>IDENTIFICATION</scope>
</reference>
<dbReference type="EnsemblPlants" id="OPUNC03G36210.1">
    <property type="protein sequence ID" value="OPUNC03G36210.1"/>
    <property type="gene ID" value="OPUNC03G36210"/>
</dbReference>
<accession>A0A0E0KKU1</accession>
<name>A0A0E0KKU1_ORYPU</name>
<evidence type="ECO:0000313" key="1">
    <source>
        <dbReference type="EnsemblPlants" id="OPUNC03G36210.1"/>
    </source>
</evidence>
<protein>
    <submittedName>
        <fullName evidence="1">Uncharacterized protein</fullName>
    </submittedName>
</protein>
<dbReference type="Gramene" id="OPUNC03G36210.1">
    <property type="protein sequence ID" value="OPUNC03G36210.1"/>
    <property type="gene ID" value="OPUNC03G36210"/>
</dbReference>
<proteinExistence type="predicted"/>
<sequence length="25" mass="2596">MAPPPAKGGAKTNKRVLFVPTCLAK</sequence>
<dbReference type="AlphaFoldDB" id="A0A0E0KKU1"/>
<organism evidence="1">
    <name type="scientific">Oryza punctata</name>
    <name type="common">Red rice</name>
    <dbReference type="NCBI Taxonomy" id="4537"/>
    <lineage>
        <taxon>Eukaryota</taxon>
        <taxon>Viridiplantae</taxon>
        <taxon>Streptophyta</taxon>
        <taxon>Embryophyta</taxon>
        <taxon>Tracheophyta</taxon>
        <taxon>Spermatophyta</taxon>
        <taxon>Magnoliopsida</taxon>
        <taxon>Liliopsida</taxon>
        <taxon>Poales</taxon>
        <taxon>Poaceae</taxon>
        <taxon>BOP clade</taxon>
        <taxon>Oryzoideae</taxon>
        <taxon>Oryzeae</taxon>
        <taxon>Oryzinae</taxon>
        <taxon>Oryza</taxon>
    </lineage>
</organism>
<keyword evidence="2" id="KW-1185">Reference proteome</keyword>
<reference evidence="1" key="2">
    <citation type="submission" date="2018-05" db="EMBL/GenBank/DDBJ databases">
        <title>OpunRS2 (Oryza punctata Reference Sequence Version 2).</title>
        <authorList>
            <person name="Zhang J."/>
            <person name="Kudrna D."/>
            <person name="Lee S."/>
            <person name="Talag J."/>
            <person name="Welchert J."/>
            <person name="Wing R.A."/>
        </authorList>
    </citation>
    <scope>NUCLEOTIDE SEQUENCE [LARGE SCALE GENOMIC DNA]</scope>
</reference>